<keyword evidence="1" id="KW-0732">Signal</keyword>
<accession>A0AAE3G9W2</accession>
<protein>
    <submittedName>
        <fullName evidence="3">Ricin-type beta-trefoil lectin domain-containing protein</fullName>
    </submittedName>
</protein>
<evidence type="ECO:0000313" key="3">
    <source>
        <dbReference type="EMBL" id="MCP2164351.1"/>
    </source>
</evidence>
<dbReference type="Gene3D" id="2.80.10.50">
    <property type="match status" value="3"/>
</dbReference>
<dbReference type="Proteomes" id="UP001206128">
    <property type="component" value="Unassembled WGS sequence"/>
</dbReference>
<dbReference type="CDD" id="cd00161">
    <property type="entry name" value="beta-trefoil_Ricin-like"/>
    <property type="match status" value="1"/>
</dbReference>
<feature type="signal peptide" evidence="1">
    <location>
        <begin position="1"/>
        <end position="22"/>
    </location>
</feature>
<feature type="chain" id="PRO_5041921542" evidence="1">
    <location>
        <begin position="23"/>
        <end position="226"/>
    </location>
</feature>
<proteinExistence type="predicted"/>
<dbReference type="RefSeq" id="WP_253767886.1">
    <property type="nucleotide sequence ID" value="NZ_JAMTCK010000002.1"/>
</dbReference>
<evidence type="ECO:0000256" key="1">
    <source>
        <dbReference type="SAM" id="SignalP"/>
    </source>
</evidence>
<organism evidence="3 4">
    <name type="scientific">Goodfellowiella coeruleoviolacea</name>
    <dbReference type="NCBI Taxonomy" id="334858"/>
    <lineage>
        <taxon>Bacteria</taxon>
        <taxon>Bacillati</taxon>
        <taxon>Actinomycetota</taxon>
        <taxon>Actinomycetes</taxon>
        <taxon>Pseudonocardiales</taxon>
        <taxon>Pseudonocardiaceae</taxon>
        <taxon>Goodfellowiella</taxon>
    </lineage>
</organism>
<comment type="caution">
    <text evidence="3">The sequence shown here is derived from an EMBL/GenBank/DDBJ whole genome shotgun (WGS) entry which is preliminary data.</text>
</comment>
<keyword evidence="4" id="KW-1185">Reference proteome</keyword>
<evidence type="ECO:0000313" key="4">
    <source>
        <dbReference type="Proteomes" id="UP001206128"/>
    </source>
</evidence>
<name>A0AAE3G9W2_9PSEU</name>
<gene>
    <name evidence="3" type="ORF">LX83_001191</name>
</gene>
<evidence type="ECO:0000259" key="2">
    <source>
        <dbReference type="Pfam" id="PF14200"/>
    </source>
</evidence>
<dbReference type="Pfam" id="PF14200">
    <property type="entry name" value="RicinB_lectin_2"/>
    <property type="match status" value="1"/>
</dbReference>
<reference evidence="3" key="1">
    <citation type="submission" date="2022-06" db="EMBL/GenBank/DDBJ databases">
        <title>Genomic Encyclopedia of Archaeal and Bacterial Type Strains, Phase II (KMG-II): from individual species to whole genera.</title>
        <authorList>
            <person name="Goeker M."/>
        </authorList>
    </citation>
    <scope>NUCLEOTIDE SEQUENCE</scope>
    <source>
        <strain evidence="3">DSM 43935</strain>
    </source>
</reference>
<dbReference type="InterPro" id="IPR000772">
    <property type="entry name" value="Ricin_B_lectin"/>
</dbReference>
<dbReference type="SUPFAM" id="SSF50370">
    <property type="entry name" value="Ricin B-like lectins"/>
    <property type="match status" value="1"/>
</dbReference>
<feature type="domain" description="Ricin B lectin" evidence="2">
    <location>
        <begin position="109"/>
        <end position="203"/>
    </location>
</feature>
<dbReference type="EMBL" id="JAMTCK010000002">
    <property type="protein sequence ID" value="MCP2164351.1"/>
    <property type="molecule type" value="Genomic_DNA"/>
</dbReference>
<sequence length="226" mass="23671">MAVLAAAGLAVFSGVLVSSASAGAPAAAPTASSGGEQQHQQSIAEVLAKVAKTRPGAQRSAAGEVSANADEVIVEIENVNSVKCFDVINGSGANGADVQQYECANVGQQRFRVLNPDQPWSSFQALHSGKCLDVRGGYLSNGTQLQQWDCTPGLPAQQFTLFNQSNGSVAIVPQTAWEANALRAKCLDVRGGATGNGAKIQQWECGTVRDDNEDVVVAQQFRLWLV</sequence>
<dbReference type="PROSITE" id="PS50231">
    <property type="entry name" value="RICIN_B_LECTIN"/>
    <property type="match status" value="1"/>
</dbReference>
<dbReference type="InterPro" id="IPR035992">
    <property type="entry name" value="Ricin_B-like_lectins"/>
</dbReference>
<dbReference type="AlphaFoldDB" id="A0AAE3G9W2"/>